<name>A0AAD9D957_9STRA</name>
<feature type="transmembrane region" description="Helical" evidence="6">
    <location>
        <begin position="393"/>
        <end position="413"/>
    </location>
</feature>
<dbReference type="SMART" id="SM01417">
    <property type="entry name" value="Solute_trans_a"/>
    <property type="match status" value="1"/>
</dbReference>
<dbReference type="EMBL" id="JATAAI010000026">
    <property type="protein sequence ID" value="KAK1737278.1"/>
    <property type="molecule type" value="Genomic_DNA"/>
</dbReference>
<evidence type="ECO:0000256" key="1">
    <source>
        <dbReference type="ARBA" id="ARBA00004141"/>
    </source>
</evidence>
<evidence type="ECO:0000313" key="8">
    <source>
        <dbReference type="Proteomes" id="UP001224775"/>
    </source>
</evidence>
<accession>A0AAD9D957</accession>
<dbReference type="AlphaFoldDB" id="A0AAD9D957"/>
<protein>
    <submittedName>
        <fullName evidence="7">OSTA/TMEM184 family transmembrane protein</fullName>
    </submittedName>
</protein>
<comment type="subcellular location">
    <subcellularLocation>
        <location evidence="1">Membrane</location>
        <topology evidence="1">Multi-pass membrane protein</topology>
    </subcellularLocation>
</comment>
<feature type="compositionally biased region" description="Low complexity" evidence="5">
    <location>
        <begin position="101"/>
        <end position="112"/>
    </location>
</feature>
<dbReference type="Pfam" id="PF03619">
    <property type="entry name" value="Solute_trans_a"/>
    <property type="match status" value="1"/>
</dbReference>
<feature type="region of interest" description="Disordered" evidence="5">
    <location>
        <begin position="1"/>
        <end position="47"/>
    </location>
</feature>
<gene>
    <name evidence="7" type="ORF">QTG54_012145</name>
</gene>
<evidence type="ECO:0000256" key="4">
    <source>
        <dbReference type="ARBA" id="ARBA00023136"/>
    </source>
</evidence>
<keyword evidence="3 6" id="KW-1133">Transmembrane helix</keyword>
<feature type="transmembrane region" description="Helical" evidence="6">
    <location>
        <begin position="433"/>
        <end position="453"/>
    </location>
</feature>
<reference evidence="7" key="1">
    <citation type="submission" date="2023-06" db="EMBL/GenBank/DDBJ databases">
        <title>Survivors Of The Sea: Transcriptome response of Skeletonema marinoi to long-term dormancy.</title>
        <authorList>
            <person name="Pinder M.I.M."/>
            <person name="Kourtchenko O."/>
            <person name="Robertson E.K."/>
            <person name="Larsson T."/>
            <person name="Maumus F."/>
            <person name="Osuna-Cruz C.M."/>
            <person name="Vancaester E."/>
            <person name="Stenow R."/>
            <person name="Vandepoele K."/>
            <person name="Ploug H."/>
            <person name="Bruchert V."/>
            <person name="Godhe A."/>
            <person name="Topel M."/>
        </authorList>
    </citation>
    <scope>NUCLEOTIDE SEQUENCE</scope>
    <source>
        <strain evidence="7">R05AC</strain>
    </source>
</reference>
<dbReference type="InterPro" id="IPR005178">
    <property type="entry name" value="Ostalpha/TMEM184C"/>
</dbReference>
<feature type="transmembrane region" description="Helical" evidence="6">
    <location>
        <begin position="316"/>
        <end position="339"/>
    </location>
</feature>
<feature type="transmembrane region" description="Helical" evidence="6">
    <location>
        <begin position="179"/>
        <end position="197"/>
    </location>
</feature>
<evidence type="ECO:0000256" key="5">
    <source>
        <dbReference type="SAM" id="MobiDB-lite"/>
    </source>
</evidence>
<comment type="caution">
    <text evidence="7">The sequence shown here is derived from an EMBL/GenBank/DDBJ whole genome shotgun (WGS) entry which is preliminary data.</text>
</comment>
<feature type="transmembrane region" description="Helical" evidence="6">
    <location>
        <begin position="351"/>
        <end position="373"/>
    </location>
</feature>
<dbReference type="PANTHER" id="PTHR23423">
    <property type="entry name" value="ORGANIC SOLUTE TRANSPORTER-RELATED"/>
    <property type="match status" value="1"/>
</dbReference>
<feature type="transmembrane region" description="Helical" evidence="6">
    <location>
        <begin position="149"/>
        <end position="167"/>
    </location>
</feature>
<proteinExistence type="predicted"/>
<keyword evidence="2 6" id="KW-0812">Transmembrane</keyword>
<dbReference type="GO" id="GO:0016020">
    <property type="term" value="C:membrane"/>
    <property type="evidence" value="ECO:0007669"/>
    <property type="project" value="UniProtKB-SubCell"/>
</dbReference>
<evidence type="ECO:0000313" key="7">
    <source>
        <dbReference type="EMBL" id="KAK1737278.1"/>
    </source>
</evidence>
<keyword evidence="8" id="KW-1185">Reference proteome</keyword>
<keyword evidence="4 6" id="KW-0472">Membrane</keyword>
<evidence type="ECO:0000256" key="6">
    <source>
        <dbReference type="SAM" id="Phobius"/>
    </source>
</evidence>
<evidence type="ECO:0000256" key="2">
    <source>
        <dbReference type="ARBA" id="ARBA00022692"/>
    </source>
</evidence>
<feature type="region of interest" description="Disordered" evidence="5">
    <location>
        <begin position="60"/>
        <end position="119"/>
    </location>
</feature>
<organism evidence="7 8">
    <name type="scientific">Skeletonema marinoi</name>
    <dbReference type="NCBI Taxonomy" id="267567"/>
    <lineage>
        <taxon>Eukaryota</taxon>
        <taxon>Sar</taxon>
        <taxon>Stramenopiles</taxon>
        <taxon>Ochrophyta</taxon>
        <taxon>Bacillariophyta</taxon>
        <taxon>Coscinodiscophyceae</taxon>
        <taxon>Thalassiosirophycidae</taxon>
        <taxon>Thalassiosirales</taxon>
        <taxon>Skeletonemataceae</taxon>
        <taxon>Skeletonema</taxon>
        <taxon>Skeletonema marinoi-dohrnii complex</taxon>
    </lineage>
</organism>
<evidence type="ECO:0000256" key="3">
    <source>
        <dbReference type="ARBA" id="ARBA00022989"/>
    </source>
</evidence>
<dbReference type="Proteomes" id="UP001224775">
    <property type="component" value="Unassembled WGS sequence"/>
</dbReference>
<sequence length="592" mass="66749">MTSQGKDTLSSSLLHGDHQAGNDHEIPPSESANTSQNNNHRDDSSIWGEQHEDDRVALLRMPPPSNIDNVDCDYGFTSNEEKKDGGSSNGTTGILPTIEENNNGHYDRNNNNPSSFGQPNSQYPQITQQFSLRRSLPSTSILMKRLGNILKISSSAIFLFIVFPILLHSAIHDWHKGKTDFAAFYSAAGFVVITLVFSFREILSHLYNWYAPEVQKFVVRILFMVPLYSVQSWLSLRFHGPARVYIDTVRDLYEAYVIQSFVYYLIELLGGEDRMAALLSRKDSHYGNHGRFLTTVFRMKRWRMGRDFLLKIKHGVLQYVVVKTISSLFVTFVFLPSGIYGEGKFSWSSAYTYTTFILNVSVMYALYCLVMLFHAVQSDLSSPINWHPLGKFLCVKGVVFFTFWQGVVISFIRSHGFIADVGTWSGEDVANGIIAYLVCVEMVFFSIAHMFTFTWKEYLPEGMEDKKNSGIVGWFFGLFEGIDKRRRNQVGGGIHQSQSALLQDDEEVIPCIDENGNMSESDYRPPTMSSGFSKLQNPMSLRDALWSSTVPRETLDDIKRLGVVSGVHGSHINDGGIGIDISLTSFDNAESI</sequence>
<feature type="compositionally biased region" description="Basic and acidic residues" evidence="5">
    <location>
        <begin position="15"/>
        <end position="27"/>
    </location>
</feature>
<feature type="compositionally biased region" description="Polar residues" evidence="5">
    <location>
        <begin position="1"/>
        <end position="13"/>
    </location>
</feature>